<accession>A0A6G1KPW8</accession>
<dbReference type="InterPro" id="IPR002563">
    <property type="entry name" value="Flavin_Rdtase-like_dom"/>
</dbReference>
<reference evidence="7" key="1">
    <citation type="journal article" date="2020" name="Stud. Mycol.">
        <title>101 Dothideomycetes genomes: a test case for predicting lifestyles and emergence of pathogens.</title>
        <authorList>
            <person name="Haridas S."/>
            <person name="Albert R."/>
            <person name="Binder M."/>
            <person name="Bloem J."/>
            <person name="Labutti K."/>
            <person name="Salamov A."/>
            <person name="Andreopoulos B."/>
            <person name="Baker S."/>
            <person name="Barry K."/>
            <person name="Bills G."/>
            <person name="Bluhm B."/>
            <person name="Cannon C."/>
            <person name="Castanera R."/>
            <person name="Culley D."/>
            <person name="Daum C."/>
            <person name="Ezra D."/>
            <person name="Gonzalez J."/>
            <person name="Henrissat B."/>
            <person name="Kuo A."/>
            <person name="Liang C."/>
            <person name="Lipzen A."/>
            <person name="Lutzoni F."/>
            <person name="Magnuson J."/>
            <person name="Mondo S."/>
            <person name="Nolan M."/>
            <person name="Ohm R."/>
            <person name="Pangilinan J."/>
            <person name="Park H.-J."/>
            <person name="Ramirez L."/>
            <person name="Alfaro M."/>
            <person name="Sun H."/>
            <person name="Tritt A."/>
            <person name="Yoshinaga Y."/>
            <person name="Zwiers L.-H."/>
            <person name="Turgeon B."/>
            <person name="Goodwin S."/>
            <person name="Spatafora J."/>
            <person name="Crous P."/>
            <person name="Grigoriev I."/>
        </authorList>
    </citation>
    <scope>NUCLEOTIDE SEQUENCE</scope>
    <source>
        <strain evidence="7">CBS 279.74</strain>
    </source>
</reference>
<dbReference type="OrthoDB" id="10250990at2759"/>
<evidence type="ECO:0000313" key="8">
    <source>
        <dbReference type="Proteomes" id="UP000799428"/>
    </source>
</evidence>
<dbReference type="Proteomes" id="UP000799428">
    <property type="component" value="Unassembled WGS sequence"/>
</dbReference>
<comment type="similarity">
    <text evidence="4">Belongs to the flavoredoxin family.</text>
</comment>
<dbReference type="Pfam" id="PF01613">
    <property type="entry name" value="Flavin_Reduct"/>
    <property type="match status" value="1"/>
</dbReference>
<dbReference type="SMART" id="SM00903">
    <property type="entry name" value="Flavin_Reduct"/>
    <property type="match status" value="1"/>
</dbReference>
<dbReference type="AlphaFoldDB" id="A0A6G1KPW8"/>
<dbReference type="GO" id="GO:0010181">
    <property type="term" value="F:FMN binding"/>
    <property type="evidence" value="ECO:0007669"/>
    <property type="project" value="InterPro"/>
</dbReference>
<gene>
    <name evidence="7" type="ORF">K504DRAFT_395680</name>
</gene>
<dbReference type="PANTHER" id="PTHR33798:SF5">
    <property type="entry name" value="FLAVIN REDUCTASE LIKE DOMAIN-CONTAINING PROTEIN"/>
    <property type="match status" value="1"/>
</dbReference>
<organism evidence="7 8">
    <name type="scientific">Pleomassaria siparia CBS 279.74</name>
    <dbReference type="NCBI Taxonomy" id="1314801"/>
    <lineage>
        <taxon>Eukaryota</taxon>
        <taxon>Fungi</taxon>
        <taxon>Dikarya</taxon>
        <taxon>Ascomycota</taxon>
        <taxon>Pezizomycotina</taxon>
        <taxon>Dothideomycetes</taxon>
        <taxon>Pleosporomycetidae</taxon>
        <taxon>Pleosporales</taxon>
        <taxon>Pleomassariaceae</taxon>
        <taxon>Pleomassaria</taxon>
    </lineage>
</organism>
<proteinExistence type="inferred from homology"/>
<dbReference type="EMBL" id="MU005764">
    <property type="protein sequence ID" value="KAF2714889.1"/>
    <property type="molecule type" value="Genomic_DNA"/>
</dbReference>
<evidence type="ECO:0000259" key="6">
    <source>
        <dbReference type="SMART" id="SM00903"/>
    </source>
</evidence>
<evidence type="ECO:0000256" key="3">
    <source>
        <dbReference type="ARBA" id="ARBA00022643"/>
    </source>
</evidence>
<evidence type="ECO:0000313" key="7">
    <source>
        <dbReference type="EMBL" id="KAF2714889.1"/>
    </source>
</evidence>
<dbReference type="Gene3D" id="2.30.110.10">
    <property type="entry name" value="Electron Transport, Fmn-binding Protein, Chain A"/>
    <property type="match status" value="1"/>
</dbReference>
<evidence type="ECO:0000256" key="2">
    <source>
        <dbReference type="ARBA" id="ARBA00022630"/>
    </source>
</evidence>
<feature type="region of interest" description="Disordered" evidence="5">
    <location>
        <begin position="1"/>
        <end position="64"/>
    </location>
</feature>
<sequence>MADSSAPLQEGAEATVKRNPHPDFKAVEASRPPFDTSKHFNYTQTPKPDWKPGQGANDSSKLQETHREIDPFAPGRPLINNYKLLISGVIPRPIGFISTLSHDGTANLAPYSFFNVISHNPPLFILGVSGGYQQPKDTLANLIETKECVINMISEEFIEAANYTALNSPPGVSEWPLSGLTPAKSKLVKPDRVQEAIFSVEAKLVETREWESKVEPGRRTGVLAIIEGVKFWVREDAVNEEGSLIDPAVLKPISRLGGIAYGRVTESFELPRPDYDQETKDPNIAKLAKLEADGQ</sequence>
<keyword evidence="2" id="KW-0285">Flavoprotein</keyword>
<evidence type="ECO:0000256" key="1">
    <source>
        <dbReference type="ARBA" id="ARBA00001917"/>
    </source>
</evidence>
<dbReference type="PANTHER" id="PTHR33798">
    <property type="entry name" value="FLAVOPROTEIN OXYGENASE"/>
    <property type="match status" value="1"/>
</dbReference>
<dbReference type="SUPFAM" id="SSF50475">
    <property type="entry name" value="FMN-binding split barrel"/>
    <property type="match status" value="1"/>
</dbReference>
<name>A0A6G1KPW8_9PLEO</name>
<dbReference type="InterPro" id="IPR012349">
    <property type="entry name" value="Split_barrel_FMN-bd"/>
</dbReference>
<evidence type="ECO:0000256" key="5">
    <source>
        <dbReference type="SAM" id="MobiDB-lite"/>
    </source>
</evidence>
<protein>
    <submittedName>
        <fullName evidence="7">Flavo protein-like protein oxygenase</fullName>
    </submittedName>
</protein>
<keyword evidence="3" id="KW-0288">FMN</keyword>
<feature type="domain" description="Flavin reductase like" evidence="6">
    <location>
        <begin position="87"/>
        <end position="246"/>
    </location>
</feature>
<keyword evidence="8" id="KW-1185">Reference proteome</keyword>
<evidence type="ECO:0000256" key="4">
    <source>
        <dbReference type="ARBA" id="ARBA00038054"/>
    </source>
</evidence>
<comment type="cofactor">
    <cofactor evidence="1">
        <name>FMN</name>
        <dbReference type="ChEBI" id="CHEBI:58210"/>
    </cofactor>
</comment>